<protein>
    <submittedName>
        <fullName evidence="1">Uncharacterized protein</fullName>
    </submittedName>
</protein>
<sequence length="129" mass="15236">MHCKRKKSCIAEKSCIARERSHASRRSNALQKKIHASREKDSCIAGEGVMHRKRKIYSSQENQYRLHHFSLQKRHQENRQHITSTYFISLTSNEEYIEDYIANMRHKLYLLCVEPDGVDAKCSRRAIKC</sequence>
<proteinExistence type="predicted"/>
<evidence type="ECO:0000313" key="2">
    <source>
        <dbReference type="Proteomes" id="UP000011115"/>
    </source>
</evidence>
<reference evidence="2" key="1">
    <citation type="journal article" date="2011" name="Nature">
        <title>Genome sequence and analysis of the tuber crop potato.</title>
        <authorList>
            <consortium name="The Potato Genome Sequencing Consortium"/>
        </authorList>
    </citation>
    <scope>NUCLEOTIDE SEQUENCE [LARGE SCALE GENOMIC DNA]</scope>
    <source>
        <strain evidence="2">cv. DM1-3 516 R44</strain>
    </source>
</reference>
<dbReference type="HOGENOM" id="CLU_1952621_0_0_1"/>
<dbReference type="AlphaFoldDB" id="M1DB30"/>
<dbReference type="Gramene" id="PGSC0003DMT400086145">
    <property type="protein sequence ID" value="PGSC0003DMT400086145"/>
    <property type="gene ID" value="PGSC0003DMG400035716"/>
</dbReference>
<evidence type="ECO:0000313" key="1">
    <source>
        <dbReference type="EnsemblPlants" id="PGSC0003DMT400086145"/>
    </source>
</evidence>
<accession>M1DB30</accession>
<reference evidence="1" key="2">
    <citation type="submission" date="2015-06" db="UniProtKB">
        <authorList>
            <consortium name="EnsemblPlants"/>
        </authorList>
    </citation>
    <scope>IDENTIFICATION</scope>
    <source>
        <strain evidence="1">DM1-3 516 R44</strain>
    </source>
</reference>
<organism evidence="1 2">
    <name type="scientific">Solanum tuberosum</name>
    <name type="common">Potato</name>
    <dbReference type="NCBI Taxonomy" id="4113"/>
    <lineage>
        <taxon>Eukaryota</taxon>
        <taxon>Viridiplantae</taxon>
        <taxon>Streptophyta</taxon>
        <taxon>Embryophyta</taxon>
        <taxon>Tracheophyta</taxon>
        <taxon>Spermatophyta</taxon>
        <taxon>Magnoliopsida</taxon>
        <taxon>eudicotyledons</taxon>
        <taxon>Gunneridae</taxon>
        <taxon>Pentapetalae</taxon>
        <taxon>asterids</taxon>
        <taxon>lamiids</taxon>
        <taxon>Solanales</taxon>
        <taxon>Solanaceae</taxon>
        <taxon>Solanoideae</taxon>
        <taxon>Solaneae</taxon>
        <taxon>Solanum</taxon>
    </lineage>
</organism>
<keyword evidence="2" id="KW-1185">Reference proteome</keyword>
<dbReference type="InParanoid" id="M1DB30"/>
<dbReference type="Proteomes" id="UP000011115">
    <property type="component" value="Unassembled WGS sequence"/>
</dbReference>
<name>M1DB30_SOLTU</name>
<dbReference type="EnsemblPlants" id="PGSC0003DMT400086145">
    <property type="protein sequence ID" value="PGSC0003DMT400086145"/>
    <property type="gene ID" value="PGSC0003DMG400035716"/>
</dbReference>
<dbReference type="PaxDb" id="4113-PGSC0003DMT400086145"/>